<organism evidence="1">
    <name type="scientific">Siphoviridae sp. ctzMZ8</name>
    <dbReference type="NCBI Taxonomy" id="2827598"/>
    <lineage>
        <taxon>Viruses</taxon>
        <taxon>Duplodnaviria</taxon>
        <taxon>Heunggongvirae</taxon>
        <taxon>Uroviricota</taxon>
        <taxon>Caudoviricetes</taxon>
    </lineage>
</organism>
<sequence length="444" mass="47645">MGVLSILAGLQELALRTLQELAKTTTACSNAMNALDAAKADRLELHAVTIPAAGWKKDDYGCYIDLNMPGLTADDSIAVLIEPDSADAARAAVLDSTTQSSTDTLRLRAWKMPTEDLHAHYYTIREDILMALGTVAMGVGNYVLPPATADTLGGVMIGDGLGVDGNGTASFEPTTMSAVAESALTTRMKNHFYDKSEADKTNKALQEQVSKIGASGQPIAVWSYYAFFSRMTSYKYSIPNSVDYIVVKKDPSEAASQISIPRGKTGAMGAFSITFAKDGTLSLYADTEQALYFVGYHYLTAADGVKFPYAVNAKTCSVGEFYGTSFTVDTNVDYIVMEWTTEQTASGSSSSVTVFTRYSEIIVRGTPDNATDSFSSSGTVSISSNKGKYVNITMYHYTTPEELNSKLVAAESAQADADALNVDQDYRLTLLELGVTDDETTESA</sequence>
<protein>
    <submittedName>
        <fullName evidence="1">Uncharacterized protein</fullName>
    </submittedName>
</protein>
<dbReference type="EMBL" id="BK015902">
    <property type="protein sequence ID" value="DAD72603.1"/>
    <property type="molecule type" value="Genomic_DNA"/>
</dbReference>
<proteinExistence type="predicted"/>
<reference evidence="1" key="1">
    <citation type="journal article" date="2021" name="Proc. Natl. Acad. Sci. U.S.A.">
        <title>A Catalog of Tens of Thousands of Viruses from Human Metagenomes Reveals Hidden Associations with Chronic Diseases.</title>
        <authorList>
            <person name="Tisza M.J."/>
            <person name="Buck C.B."/>
        </authorList>
    </citation>
    <scope>NUCLEOTIDE SEQUENCE</scope>
    <source>
        <strain evidence="1">CtzMZ8</strain>
    </source>
</reference>
<accession>A0A8S5LRY3</accession>
<evidence type="ECO:0000313" key="1">
    <source>
        <dbReference type="EMBL" id="DAD72603.1"/>
    </source>
</evidence>
<name>A0A8S5LRY3_9CAUD</name>